<feature type="region of interest" description="Disordered" evidence="4">
    <location>
        <begin position="699"/>
        <end position="735"/>
    </location>
</feature>
<accession>A0ABP0DGA2</accession>
<dbReference type="SMART" id="SM00066">
    <property type="entry name" value="GAL4"/>
    <property type="match status" value="1"/>
</dbReference>
<keyword evidence="2" id="KW-0479">Metal-binding</keyword>
<evidence type="ECO:0000256" key="2">
    <source>
        <dbReference type="ARBA" id="ARBA00022723"/>
    </source>
</evidence>
<evidence type="ECO:0000256" key="3">
    <source>
        <dbReference type="ARBA" id="ARBA00023242"/>
    </source>
</evidence>
<dbReference type="Gene3D" id="4.10.240.10">
    <property type="entry name" value="Zn(2)-C6 fungal-type DNA-binding domain"/>
    <property type="match status" value="1"/>
</dbReference>
<dbReference type="SUPFAM" id="SSF57701">
    <property type="entry name" value="Zn2/Cys6 DNA-binding domain"/>
    <property type="match status" value="1"/>
</dbReference>
<gene>
    <name evidence="6" type="ORF">SEPCBS119000_001867</name>
</gene>
<dbReference type="Pfam" id="PF00172">
    <property type="entry name" value="Zn_clus"/>
    <property type="match status" value="1"/>
</dbReference>
<dbReference type="InterPro" id="IPR001138">
    <property type="entry name" value="Zn2Cys6_DnaBD"/>
</dbReference>
<evidence type="ECO:0000313" key="6">
    <source>
        <dbReference type="EMBL" id="CAK7266132.1"/>
    </source>
</evidence>
<name>A0ABP0DGA2_9PEZI</name>
<comment type="subcellular location">
    <subcellularLocation>
        <location evidence="1">Nucleus</location>
    </subcellularLocation>
</comment>
<keyword evidence="3" id="KW-0539">Nucleus</keyword>
<evidence type="ECO:0000313" key="7">
    <source>
        <dbReference type="Proteomes" id="UP001642502"/>
    </source>
</evidence>
<feature type="compositionally biased region" description="Polar residues" evidence="4">
    <location>
        <begin position="715"/>
        <end position="731"/>
    </location>
</feature>
<dbReference type="InterPro" id="IPR036864">
    <property type="entry name" value="Zn2-C6_fun-type_DNA-bd_sf"/>
</dbReference>
<feature type="domain" description="Zn(2)-C6 fungal-type" evidence="5">
    <location>
        <begin position="28"/>
        <end position="56"/>
    </location>
</feature>
<dbReference type="PANTHER" id="PTHR31001:SF85">
    <property type="entry name" value="ZN(II)2CYS6 TRANSCRIPTION FACTOR (EUROFUNG)"/>
    <property type="match status" value="1"/>
</dbReference>
<reference evidence="6 7" key="1">
    <citation type="submission" date="2024-01" db="EMBL/GenBank/DDBJ databases">
        <authorList>
            <person name="Allen C."/>
            <person name="Tagirdzhanova G."/>
        </authorList>
    </citation>
    <scope>NUCLEOTIDE SEQUENCE [LARGE SCALE GENOMIC DNA]</scope>
    <source>
        <strain evidence="6 7">CBS 119000</strain>
    </source>
</reference>
<evidence type="ECO:0000256" key="4">
    <source>
        <dbReference type="SAM" id="MobiDB-lite"/>
    </source>
</evidence>
<dbReference type="Pfam" id="PF04082">
    <property type="entry name" value="Fungal_trans"/>
    <property type="match status" value="1"/>
</dbReference>
<dbReference type="EMBL" id="CAWUON010000016">
    <property type="protein sequence ID" value="CAK7266132.1"/>
    <property type="molecule type" value="Genomic_DNA"/>
</dbReference>
<evidence type="ECO:0000256" key="1">
    <source>
        <dbReference type="ARBA" id="ARBA00004123"/>
    </source>
</evidence>
<protein>
    <recommendedName>
        <fullName evidence="5">Zn(2)-C6 fungal-type domain-containing protein</fullName>
    </recommendedName>
</protein>
<dbReference type="InterPro" id="IPR050613">
    <property type="entry name" value="Sec_Metabolite_Reg"/>
</dbReference>
<organism evidence="6 7">
    <name type="scientific">Sporothrix epigloea</name>
    <dbReference type="NCBI Taxonomy" id="1892477"/>
    <lineage>
        <taxon>Eukaryota</taxon>
        <taxon>Fungi</taxon>
        <taxon>Dikarya</taxon>
        <taxon>Ascomycota</taxon>
        <taxon>Pezizomycotina</taxon>
        <taxon>Sordariomycetes</taxon>
        <taxon>Sordariomycetidae</taxon>
        <taxon>Ophiostomatales</taxon>
        <taxon>Ophiostomataceae</taxon>
        <taxon>Sporothrix</taxon>
    </lineage>
</organism>
<sequence length="814" mass="90078">MASFASPGQPPGGQATYTFAPKPPRILACVLCQHRKIRCDRTFPCANCTKANVACTPSTPAPPRKRRRPNQDLQDRLSRCEEMLKVYINAKPEDESSPTVVDSAESLFTPESALKWKPPGKLIMEDDGGVRFIDSVMLGTIHEELRAMREIVDSEDNEDATPDTTTTSDDNSDLILAGVGMHGTNGMETGLDGSRAPTTQEELQPLPAHIFRLWQTFLERVNPLTKVIHVPTLQPYVVEAASGSNNVPPSVKTLLFAIYTLSTVSMTPDECLSMLGYSRETALQRFSNGVRLCLLKTNFLKCYDLETLQALVIYLISLQGRYNRHAAWILNGVVLRIAQKMGLHRDGEVLGLSPFETEMRRRVWWQIMMVDVKYALMSGLSHSMLPRLWDTKEPKNVNDADLFPAATEPVQDREGPTEMVMIMMYNRLARFLIETPGVDPMILLSDNEAFRGPNGPSAQLIEMYRRLICSLAQSLLEITDKYCDPTAGPLHELALDVKSEVLQKLEKILLPAKEREFSDEVKTPADYAFQVAVDTAMHDNEIKIKAKNNQFAWFSRLYFQDNMFMFIVGQLCIRTTGKLVEKAWIAVEATYVNYPDLYDVTQRSYYQIAIFVLRAWRTRMSILRARQSLTGGPTPEPPEYITKLQMIMPAQDVSTGGLAGAAGAGASLPVKRESSSNVPVVTYGGACFPGFSGKSSAMSSTSWDGAQSAPAPSGLASNMSTGTDTSPHSNGTGVGHVALNTAASSDPLVASIDELSLLREDKSIYQPDQGMDQFLSQPSYMDPNNINWDMWGSILPSGSSTAFDDFDLNANNPW</sequence>
<dbReference type="SMART" id="SM00906">
    <property type="entry name" value="Fungal_trans"/>
    <property type="match status" value="1"/>
</dbReference>
<dbReference type="CDD" id="cd12148">
    <property type="entry name" value="fungal_TF_MHR"/>
    <property type="match status" value="1"/>
</dbReference>
<keyword evidence="7" id="KW-1185">Reference proteome</keyword>
<comment type="caution">
    <text evidence="6">The sequence shown here is derived from an EMBL/GenBank/DDBJ whole genome shotgun (WGS) entry which is preliminary data.</text>
</comment>
<dbReference type="InterPro" id="IPR007219">
    <property type="entry name" value="XnlR_reg_dom"/>
</dbReference>
<dbReference type="CDD" id="cd00067">
    <property type="entry name" value="GAL4"/>
    <property type="match status" value="1"/>
</dbReference>
<proteinExistence type="predicted"/>
<dbReference type="PANTHER" id="PTHR31001">
    <property type="entry name" value="UNCHARACTERIZED TRANSCRIPTIONAL REGULATORY PROTEIN"/>
    <property type="match status" value="1"/>
</dbReference>
<dbReference type="PROSITE" id="PS50048">
    <property type="entry name" value="ZN2_CY6_FUNGAL_2"/>
    <property type="match status" value="1"/>
</dbReference>
<dbReference type="Proteomes" id="UP001642502">
    <property type="component" value="Unassembled WGS sequence"/>
</dbReference>
<evidence type="ECO:0000259" key="5">
    <source>
        <dbReference type="PROSITE" id="PS50048"/>
    </source>
</evidence>
<feature type="region of interest" description="Disordered" evidence="4">
    <location>
        <begin position="152"/>
        <end position="173"/>
    </location>
</feature>